<dbReference type="EMBL" id="BHWB01000001">
    <property type="protein sequence ID" value="GCB33399.1"/>
    <property type="molecule type" value="Genomic_DNA"/>
</dbReference>
<dbReference type="InterPro" id="IPR014710">
    <property type="entry name" value="RmlC-like_jellyroll"/>
</dbReference>
<evidence type="ECO:0000256" key="3">
    <source>
        <dbReference type="ARBA" id="ARBA00023163"/>
    </source>
</evidence>
<comment type="caution">
    <text evidence="5">The sequence shown here is derived from an EMBL/GenBank/DDBJ whole genome shotgun (WGS) entry which is preliminary data.</text>
</comment>
<evidence type="ECO:0000313" key="5">
    <source>
        <dbReference type="EMBL" id="GCB33399.1"/>
    </source>
</evidence>
<dbReference type="SUPFAM" id="SSF46689">
    <property type="entry name" value="Homeodomain-like"/>
    <property type="match status" value="2"/>
</dbReference>
<reference evidence="5 6" key="1">
    <citation type="submission" date="2018-10" db="EMBL/GenBank/DDBJ databases">
        <title>Draft Genome Sequence of Bacteroides sp. KCTC 15687.</title>
        <authorList>
            <person name="Yu S.Y."/>
            <person name="Kim J.S."/>
            <person name="Oh B.S."/>
            <person name="Park S.H."/>
            <person name="Kang S.W."/>
            <person name="Park J.E."/>
            <person name="Choi S.H."/>
            <person name="Han K.I."/>
            <person name="Lee K.C."/>
            <person name="Eom M.K."/>
            <person name="Suh M.K."/>
            <person name="Lee D.H."/>
            <person name="Yoon H."/>
            <person name="Kim B."/>
            <person name="Yang S.J."/>
            <person name="Lee J.S."/>
            <person name="Lee J.H."/>
        </authorList>
    </citation>
    <scope>NUCLEOTIDE SEQUENCE [LARGE SCALE GENOMIC DNA]</scope>
    <source>
        <strain evidence="5 6">KCTC 15687</strain>
    </source>
</reference>
<evidence type="ECO:0000256" key="1">
    <source>
        <dbReference type="ARBA" id="ARBA00023015"/>
    </source>
</evidence>
<feature type="domain" description="HTH araC/xylS-type" evidence="4">
    <location>
        <begin position="192"/>
        <end position="290"/>
    </location>
</feature>
<dbReference type="InterPro" id="IPR009057">
    <property type="entry name" value="Homeodomain-like_sf"/>
</dbReference>
<dbReference type="PROSITE" id="PS00041">
    <property type="entry name" value="HTH_ARAC_FAMILY_1"/>
    <property type="match status" value="1"/>
</dbReference>
<name>A0A401LPK0_9BACE</name>
<sequence>MNRDFKTFIWYFCKNSTMISFKEHSFSFNNVSLAPSEQIGLHRQPLWELSYIVTGSGMRLIGDMTEPFQCGEVVLIPPEIPHCWIFNNNDTDSNGQISNITITFTNEFLDNCSSVFPELRRYIEQLKDIRGAVKFDKRNAGFIASVMKVMCGQNDVGRLSSMIRLLSIISITDKAHIVGAYNMIDKKRERLNMVHTYVICNATRNISLDDVVRYVGMNRSAFCVFFKQATGKTFVTYLNEYRIELACQLLKQKNMSVSEICYHVGFTNIPYFNRTFKRMKGCSPTKFCNDE</sequence>
<dbReference type="Proteomes" id="UP000288079">
    <property type="component" value="Unassembled WGS sequence"/>
</dbReference>
<dbReference type="Pfam" id="PF12833">
    <property type="entry name" value="HTH_18"/>
    <property type="match status" value="1"/>
</dbReference>
<dbReference type="PROSITE" id="PS01124">
    <property type="entry name" value="HTH_ARAC_FAMILY_2"/>
    <property type="match status" value="1"/>
</dbReference>
<dbReference type="InterPro" id="IPR011051">
    <property type="entry name" value="RmlC_Cupin_sf"/>
</dbReference>
<evidence type="ECO:0000313" key="6">
    <source>
        <dbReference type="Proteomes" id="UP000288079"/>
    </source>
</evidence>
<gene>
    <name evidence="5" type="primary">mltR</name>
    <name evidence="5" type="ORF">KGMB02408_03440</name>
</gene>
<keyword evidence="1" id="KW-0805">Transcription regulation</keyword>
<dbReference type="AlphaFoldDB" id="A0A401LPK0"/>
<dbReference type="SUPFAM" id="SSF51182">
    <property type="entry name" value="RmlC-like cupins"/>
    <property type="match status" value="1"/>
</dbReference>
<dbReference type="GO" id="GO:0043565">
    <property type="term" value="F:sequence-specific DNA binding"/>
    <property type="evidence" value="ECO:0007669"/>
    <property type="project" value="InterPro"/>
</dbReference>
<keyword evidence="6" id="KW-1185">Reference proteome</keyword>
<dbReference type="InterPro" id="IPR018060">
    <property type="entry name" value="HTH_AraC"/>
</dbReference>
<dbReference type="SMART" id="SM00342">
    <property type="entry name" value="HTH_ARAC"/>
    <property type="match status" value="1"/>
</dbReference>
<dbReference type="PANTHER" id="PTHR43280:SF27">
    <property type="entry name" value="TRANSCRIPTIONAL REGULATOR MTLR"/>
    <property type="match status" value="1"/>
</dbReference>
<dbReference type="PANTHER" id="PTHR43280">
    <property type="entry name" value="ARAC-FAMILY TRANSCRIPTIONAL REGULATOR"/>
    <property type="match status" value="1"/>
</dbReference>
<keyword evidence="3" id="KW-0804">Transcription</keyword>
<dbReference type="InterPro" id="IPR018062">
    <property type="entry name" value="HTH_AraC-typ_CS"/>
</dbReference>
<proteinExistence type="predicted"/>
<evidence type="ECO:0000256" key="2">
    <source>
        <dbReference type="ARBA" id="ARBA00023125"/>
    </source>
</evidence>
<dbReference type="Gene3D" id="2.60.120.10">
    <property type="entry name" value="Jelly Rolls"/>
    <property type="match status" value="1"/>
</dbReference>
<protein>
    <submittedName>
        <fullName evidence="5">AraC family transcriptional regulator</fullName>
    </submittedName>
</protein>
<accession>A0A401LPK0</accession>
<organism evidence="5 6">
    <name type="scientific">Bacteroides faecalis</name>
    <dbReference type="NCBI Taxonomy" id="2447885"/>
    <lineage>
        <taxon>Bacteria</taxon>
        <taxon>Pseudomonadati</taxon>
        <taxon>Bacteroidota</taxon>
        <taxon>Bacteroidia</taxon>
        <taxon>Bacteroidales</taxon>
        <taxon>Bacteroidaceae</taxon>
        <taxon>Bacteroides</taxon>
    </lineage>
</organism>
<keyword evidence="2" id="KW-0238">DNA-binding</keyword>
<evidence type="ECO:0000259" key="4">
    <source>
        <dbReference type="PROSITE" id="PS01124"/>
    </source>
</evidence>
<dbReference type="Gene3D" id="1.10.10.60">
    <property type="entry name" value="Homeodomain-like"/>
    <property type="match status" value="2"/>
</dbReference>
<dbReference type="GO" id="GO:0003700">
    <property type="term" value="F:DNA-binding transcription factor activity"/>
    <property type="evidence" value="ECO:0007669"/>
    <property type="project" value="InterPro"/>
</dbReference>